<dbReference type="SUPFAM" id="SSF47203">
    <property type="entry name" value="Acyl-CoA dehydrogenase C-terminal domain-like"/>
    <property type="match status" value="1"/>
</dbReference>
<dbReference type="Gene3D" id="1.20.140.10">
    <property type="entry name" value="Butyryl-CoA Dehydrogenase, subunit A, domain 3"/>
    <property type="match status" value="1"/>
</dbReference>
<evidence type="ECO:0000313" key="10">
    <source>
        <dbReference type="Proteomes" id="UP000239874"/>
    </source>
</evidence>
<dbReference type="GO" id="GO:0003995">
    <property type="term" value="F:acyl-CoA dehydrogenase activity"/>
    <property type="evidence" value="ECO:0007669"/>
    <property type="project" value="TreeGrafter"/>
</dbReference>
<evidence type="ECO:0000256" key="2">
    <source>
        <dbReference type="ARBA" id="ARBA00009347"/>
    </source>
</evidence>
<evidence type="ECO:0000259" key="7">
    <source>
        <dbReference type="Pfam" id="PF00441"/>
    </source>
</evidence>
<dbReference type="EMBL" id="PSZC01000002">
    <property type="protein sequence ID" value="PPJ39296.1"/>
    <property type="molecule type" value="Genomic_DNA"/>
</dbReference>
<feature type="domain" description="Acyl-CoA dehydrogenase/oxidase N-terminal" evidence="8">
    <location>
        <begin position="35"/>
        <end position="148"/>
    </location>
</feature>
<evidence type="ECO:0000259" key="8">
    <source>
        <dbReference type="Pfam" id="PF02771"/>
    </source>
</evidence>
<comment type="similarity">
    <text evidence="2">Belongs to the acyl-CoA dehydrogenase family.</text>
</comment>
<protein>
    <submittedName>
        <fullName evidence="9">Acyl-CoA dehydrogenase</fullName>
    </submittedName>
</protein>
<dbReference type="GO" id="GO:0050660">
    <property type="term" value="F:flavin adenine dinucleotide binding"/>
    <property type="evidence" value="ECO:0007669"/>
    <property type="project" value="InterPro"/>
</dbReference>
<proteinExistence type="inferred from homology"/>
<reference evidence="9 10" key="1">
    <citation type="submission" date="2018-02" db="EMBL/GenBank/DDBJ databases">
        <title>8 Nocardia nova and 1 Nocardia cyriacigeorgica strain used for evolution to TMP-SMX.</title>
        <authorList>
            <person name="Mehta H."/>
            <person name="Weng J."/>
            <person name="Shamoo Y."/>
        </authorList>
    </citation>
    <scope>NUCLEOTIDE SEQUENCE [LARGE SCALE GENOMIC DNA]</scope>
    <source>
        <strain evidence="9 10">MDA3139</strain>
    </source>
</reference>
<feature type="region of interest" description="Disordered" evidence="6">
    <location>
        <begin position="1"/>
        <end position="28"/>
    </location>
</feature>
<dbReference type="InterPro" id="IPR013786">
    <property type="entry name" value="AcylCoA_DH/ox_N"/>
</dbReference>
<keyword evidence="3" id="KW-0285">Flavoprotein</keyword>
<evidence type="ECO:0000256" key="4">
    <source>
        <dbReference type="ARBA" id="ARBA00022827"/>
    </source>
</evidence>
<dbReference type="PANTHER" id="PTHR43884">
    <property type="entry name" value="ACYL-COA DEHYDROGENASE"/>
    <property type="match status" value="1"/>
</dbReference>
<dbReference type="InterPro" id="IPR037069">
    <property type="entry name" value="AcylCoA_DH/ox_N_sf"/>
</dbReference>
<evidence type="ECO:0000256" key="5">
    <source>
        <dbReference type="ARBA" id="ARBA00023002"/>
    </source>
</evidence>
<dbReference type="InterPro" id="IPR046373">
    <property type="entry name" value="Acyl-CoA_Oxase/DH_mid-dom_sf"/>
</dbReference>
<name>A0A2S6AVN9_9NOCA</name>
<dbReference type="Pfam" id="PF00441">
    <property type="entry name" value="Acyl-CoA_dh_1"/>
    <property type="match status" value="1"/>
</dbReference>
<dbReference type="InterPro" id="IPR036250">
    <property type="entry name" value="AcylCo_DH-like_C"/>
</dbReference>
<evidence type="ECO:0000256" key="6">
    <source>
        <dbReference type="SAM" id="MobiDB-lite"/>
    </source>
</evidence>
<dbReference type="PANTHER" id="PTHR43884:SF20">
    <property type="entry name" value="ACYL-COA DEHYDROGENASE FADE28"/>
    <property type="match status" value="1"/>
</dbReference>
<accession>A0A2S6AVN9</accession>
<dbReference type="InterPro" id="IPR009075">
    <property type="entry name" value="AcylCo_DH/oxidase_C"/>
</dbReference>
<dbReference type="AlphaFoldDB" id="A0A2S6AVN9"/>
<dbReference type="Pfam" id="PF02771">
    <property type="entry name" value="Acyl-CoA_dh_N"/>
    <property type="match status" value="1"/>
</dbReference>
<keyword evidence="5" id="KW-0560">Oxidoreductase</keyword>
<dbReference type="Gene3D" id="2.40.110.10">
    <property type="entry name" value="Butyryl-CoA Dehydrogenase, subunit A, domain 2"/>
    <property type="match status" value="1"/>
</dbReference>
<organism evidence="9 10">
    <name type="scientific">Nocardia nova</name>
    <dbReference type="NCBI Taxonomy" id="37330"/>
    <lineage>
        <taxon>Bacteria</taxon>
        <taxon>Bacillati</taxon>
        <taxon>Actinomycetota</taxon>
        <taxon>Actinomycetes</taxon>
        <taxon>Mycobacteriales</taxon>
        <taxon>Nocardiaceae</taxon>
        <taxon>Nocardia</taxon>
    </lineage>
</organism>
<evidence type="ECO:0000313" key="9">
    <source>
        <dbReference type="EMBL" id="PPJ39296.1"/>
    </source>
</evidence>
<evidence type="ECO:0000256" key="3">
    <source>
        <dbReference type="ARBA" id="ARBA00022630"/>
    </source>
</evidence>
<comment type="caution">
    <text evidence="9">The sequence shown here is derived from an EMBL/GenBank/DDBJ whole genome shotgun (WGS) entry which is preliminary data.</text>
</comment>
<dbReference type="Proteomes" id="UP000239874">
    <property type="component" value="Unassembled WGS sequence"/>
</dbReference>
<dbReference type="SUPFAM" id="SSF56645">
    <property type="entry name" value="Acyl-CoA dehydrogenase NM domain-like"/>
    <property type="match status" value="1"/>
</dbReference>
<sequence>MPRPGPSTQICGRRWPIRANDSSSEGGTRVYGVRTAEQQELAATVRKLLQDRASEADLRRTMESQEGVDKELARVMAEQIGLHGLAIPEEYGGIGAGFVDLCVVLEEMGRALLCGPFFSSVVLFAGALMEARDVDACREWLPGIATGQTVGTLAVTEDREGWSENSIQLAAQSHADGYRLTGHKRHVLDGVTADVLVVAARLPDGVGLFLVDGGTVQRTPENVLDPTRRQATVEFDHTPARLLVGADEGWAVLRRVLDRAAVALAAEQVGGAECVLEMAVDYASTRHQFGRPIGSFQAVKHKCADMLVAVEAARSAARFAADAIDADDPDKDMLAALAKSVCSTAYSTCATENIQIHGGIGFTWEHPAQLFYKRAKSSEVQFGSPAHHRSVLARRVPELSGNGRLVS</sequence>
<feature type="compositionally biased region" description="Polar residues" evidence="6">
    <location>
        <begin position="1"/>
        <end position="10"/>
    </location>
</feature>
<keyword evidence="4" id="KW-0274">FAD</keyword>
<comment type="cofactor">
    <cofactor evidence="1">
        <name>FAD</name>
        <dbReference type="ChEBI" id="CHEBI:57692"/>
    </cofactor>
</comment>
<feature type="domain" description="Acyl-CoA dehydrogenase/oxidase C-terminal" evidence="7">
    <location>
        <begin position="247"/>
        <end position="396"/>
    </location>
</feature>
<dbReference type="InterPro" id="IPR009100">
    <property type="entry name" value="AcylCoA_DH/oxidase_NM_dom_sf"/>
</dbReference>
<dbReference type="Gene3D" id="1.10.540.10">
    <property type="entry name" value="Acyl-CoA dehydrogenase/oxidase, N-terminal domain"/>
    <property type="match status" value="1"/>
</dbReference>
<gene>
    <name evidence="9" type="ORF">C5E45_03745</name>
</gene>
<evidence type="ECO:0000256" key="1">
    <source>
        <dbReference type="ARBA" id="ARBA00001974"/>
    </source>
</evidence>